<dbReference type="InterPro" id="IPR019007">
    <property type="entry name" value="Wbp11/ELF5/Saf1_N"/>
</dbReference>
<dbReference type="OrthoDB" id="205569at2759"/>
<dbReference type="GO" id="GO:0006396">
    <property type="term" value="P:RNA processing"/>
    <property type="evidence" value="ECO:0007669"/>
    <property type="project" value="InterPro"/>
</dbReference>
<feature type="region of interest" description="Disordered" evidence="1">
    <location>
        <begin position="1"/>
        <end position="34"/>
    </location>
</feature>
<feature type="compositionally biased region" description="Basic and acidic residues" evidence="1">
    <location>
        <begin position="86"/>
        <end position="96"/>
    </location>
</feature>
<evidence type="ECO:0000313" key="3">
    <source>
        <dbReference type="EMBL" id="KAG1541356.1"/>
    </source>
</evidence>
<dbReference type="Pfam" id="PF09429">
    <property type="entry name" value="Wbp11"/>
    <property type="match status" value="1"/>
</dbReference>
<evidence type="ECO:0000313" key="4">
    <source>
        <dbReference type="Proteomes" id="UP000717996"/>
    </source>
</evidence>
<dbReference type="AlphaFoldDB" id="A0A9P6Y7T6"/>
<feature type="compositionally biased region" description="Basic and acidic residues" evidence="1">
    <location>
        <begin position="171"/>
        <end position="183"/>
    </location>
</feature>
<feature type="domain" description="Wbp11/ELF5/Saf1 N-terminal" evidence="2">
    <location>
        <begin position="6"/>
        <end position="56"/>
    </location>
</feature>
<evidence type="ECO:0000259" key="2">
    <source>
        <dbReference type="Pfam" id="PF09429"/>
    </source>
</evidence>
<reference evidence="3" key="1">
    <citation type="journal article" date="2020" name="Microb. Genom.">
        <title>Genetic diversity of clinical and environmental Mucorales isolates obtained from an investigation of mucormycosis cases among solid organ transplant recipients.</title>
        <authorList>
            <person name="Nguyen M.H."/>
            <person name="Kaul D."/>
            <person name="Muto C."/>
            <person name="Cheng S.J."/>
            <person name="Richter R.A."/>
            <person name="Bruno V.M."/>
            <person name="Liu G."/>
            <person name="Beyhan S."/>
            <person name="Sundermann A.J."/>
            <person name="Mounaud S."/>
            <person name="Pasculle A.W."/>
            <person name="Nierman W.C."/>
            <person name="Driscoll E."/>
            <person name="Cumbie R."/>
            <person name="Clancy C.J."/>
            <person name="Dupont C.L."/>
        </authorList>
    </citation>
    <scope>NUCLEOTIDE SEQUENCE</scope>
    <source>
        <strain evidence="3">GL16</strain>
    </source>
</reference>
<protein>
    <recommendedName>
        <fullName evidence="2">Wbp11/ELF5/Saf1 N-terminal domain-containing protein</fullName>
    </recommendedName>
</protein>
<name>A0A9P6Y7T6_RHIOR</name>
<dbReference type="EMBL" id="JAANIT010001248">
    <property type="protein sequence ID" value="KAG1541356.1"/>
    <property type="molecule type" value="Genomic_DNA"/>
</dbReference>
<organism evidence="3 4">
    <name type="scientific">Rhizopus oryzae</name>
    <name type="common">Mucormycosis agent</name>
    <name type="synonym">Rhizopus arrhizus var. delemar</name>
    <dbReference type="NCBI Taxonomy" id="64495"/>
    <lineage>
        <taxon>Eukaryota</taxon>
        <taxon>Fungi</taxon>
        <taxon>Fungi incertae sedis</taxon>
        <taxon>Mucoromycota</taxon>
        <taxon>Mucoromycotina</taxon>
        <taxon>Mucoromycetes</taxon>
        <taxon>Mucorales</taxon>
        <taxon>Mucorineae</taxon>
        <taxon>Rhizopodaceae</taxon>
        <taxon>Rhizopus</taxon>
    </lineage>
</organism>
<feature type="compositionally biased region" description="Acidic residues" evidence="1">
    <location>
        <begin position="159"/>
        <end position="168"/>
    </location>
</feature>
<feature type="compositionally biased region" description="Pro residues" evidence="1">
    <location>
        <begin position="192"/>
        <end position="202"/>
    </location>
</feature>
<feature type="compositionally biased region" description="Basic and acidic residues" evidence="1">
    <location>
        <begin position="25"/>
        <end position="34"/>
    </location>
</feature>
<comment type="caution">
    <text evidence="3">The sequence shown here is derived from an EMBL/GenBank/DDBJ whole genome shotgun (WGS) entry which is preliminary data.</text>
</comment>
<sequence>MGKSNRSINPADALRKKQRKRELKKNKEERKRARETVLAKKDVGRVKSEIARLEHLGKIEADNFSFTQTIVNSKFRAQAAYAVRMQEHEKKHEGEARTLVYDPKSGKFVPAKRKDVKSSKKTMTSQDEEDKSSGPDSDSDSSVTSDSSDVSSEGSIEGIETEEEEEVPMPESEKVEESRKEITESDDEYEIPLPPGPPPPKPFASQVPNQGRMLQPPPPPPLVHQNMPYYYPPQPYYSHYQQAQPPTTYSSLPVHYEATIKEPKKPVVTTISAEPQLRDLQKELLGFVPAAVRRKQAKKNN</sequence>
<proteinExistence type="predicted"/>
<dbReference type="Proteomes" id="UP000717996">
    <property type="component" value="Unassembled WGS sequence"/>
</dbReference>
<accession>A0A9P6Y7T6</accession>
<evidence type="ECO:0000256" key="1">
    <source>
        <dbReference type="SAM" id="MobiDB-lite"/>
    </source>
</evidence>
<feature type="region of interest" description="Disordered" evidence="1">
    <location>
        <begin position="86"/>
        <end position="227"/>
    </location>
</feature>
<feature type="compositionally biased region" description="Low complexity" evidence="1">
    <location>
        <begin position="134"/>
        <end position="158"/>
    </location>
</feature>
<gene>
    <name evidence="3" type="ORF">G6F51_007942</name>
</gene>